<dbReference type="PANTHER" id="PTHR43861">
    <property type="entry name" value="TRANS-ACONITATE 2-METHYLTRANSFERASE-RELATED"/>
    <property type="match status" value="1"/>
</dbReference>
<evidence type="ECO:0000313" key="3">
    <source>
        <dbReference type="EMBL" id="PFG39933.1"/>
    </source>
</evidence>
<dbReference type="AlphaFoldDB" id="A0A2A9EMA1"/>
<evidence type="ECO:0000313" key="4">
    <source>
        <dbReference type="Proteomes" id="UP000222106"/>
    </source>
</evidence>
<dbReference type="SUPFAM" id="SSF53335">
    <property type="entry name" value="S-adenosyl-L-methionine-dependent methyltransferases"/>
    <property type="match status" value="1"/>
</dbReference>
<keyword evidence="4" id="KW-1185">Reference proteome</keyword>
<dbReference type="GO" id="GO:0032259">
    <property type="term" value="P:methylation"/>
    <property type="evidence" value="ECO:0007669"/>
    <property type="project" value="UniProtKB-KW"/>
</dbReference>
<dbReference type="Gene3D" id="3.40.50.150">
    <property type="entry name" value="Vaccinia Virus protein VP39"/>
    <property type="match status" value="1"/>
</dbReference>
<comment type="caution">
    <text evidence="3">The sequence shown here is derived from an EMBL/GenBank/DDBJ whole genome shotgun (WGS) entry which is preliminary data.</text>
</comment>
<keyword evidence="3" id="KW-0489">Methyltransferase</keyword>
<dbReference type="InterPro" id="IPR029063">
    <property type="entry name" value="SAM-dependent_MTases_sf"/>
</dbReference>
<feature type="domain" description="Methyltransferase" evidence="2">
    <location>
        <begin position="36"/>
        <end position="134"/>
    </location>
</feature>
<dbReference type="GO" id="GO:0008168">
    <property type="term" value="F:methyltransferase activity"/>
    <property type="evidence" value="ECO:0007669"/>
    <property type="project" value="UniProtKB-KW"/>
</dbReference>
<dbReference type="PANTHER" id="PTHR43861:SF6">
    <property type="entry name" value="METHYLTRANSFERASE TYPE 11"/>
    <property type="match status" value="1"/>
</dbReference>
<protein>
    <submittedName>
        <fullName evidence="3">Methyltransferase family protein</fullName>
    </submittedName>
</protein>
<organism evidence="3 4">
    <name type="scientific">Georgenia soli</name>
    <dbReference type="NCBI Taxonomy" id="638953"/>
    <lineage>
        <taxon>Bacteria</taxon>
        <taxon>Bacillati</taxon>
        <taxon>Actinomycetota</taxon>
        <taxon>Actinomycetes</taxon>
        <taxon>Micrococcales</taxon>
        <taxon>Bogoriellaceae</taxon>
        <taxon>Georgenia</taxon>
    </lineage>
</organism>
<dbReference type="Pfam" id="PF13649">
    <property type="entry name" value="Methyltransf_25"/>
    <property type="match status" value="1"/>
</dbReference>
<evidence type="ECO:0000256" key="1">
    <source>
        <dbReference type="ARBA" id="ARBA00022679"/>
    </source>
</evidence>
<gene>
    <name evidence="3" type="ORF">ATJ97_2453</name>
</gene>
<proteinExistence type="predicted"/>
<accession>A0A2A9EMA1</accession>
<dbReference type="InterPro" id="IPR041698">
    <property type="entry name" value="Methyltransf_25"/>
</dbReference>
<evidence type="ECO:0000259" key="2">
    <source>
        <dbReference type="Pfam" id="PF13649"/>
    </source>
</evidence>
<keyword evidence="1 3" id="KW-0808">Transferase</keyword>
<reference evidence="3 4" key="1">
    <citation type="submission" date="2017-10" db="EMBL/GenBank/DDBJ databases">
        <title>Sequencing the genomes of 1000 actinobacteria strains.</title>
        <authorList>
            <person name="Klenk H.-P."/>
        </authorList>
    </citation>
    <scope>NUCLEOTIDE SEQUENCE [LARGE SCALE GENOMIC DNA]</scope>
    <source>
        <strain evidence="3 4">DSM 21838</strain>
    </source>
</reference>
<name>A0A2A9EMA1_9MICO</name>
<dbReference type="EMBL" id="PDJI01000004">
    <property type="protein sequence ID" value="PFG39933.1"/>
    <property type="molecule type" value="Genomic_DNA"/>
</dbReference>
<dbReference type="CDD" id="cd02440">
    <property type="entry name" value="AdoMet_MTases"/>
    <property type="match status" value="1"/>
</dbReference>
<sequence length="205" mass="22028">MWGPYAEKFRGLIRDGVDLGAEARFLDMLLPRASTVLDVGCGTGSAVAHLRVAGHEAYGIDPDDTVLKVAYENFDEAWYRSGGGADLTGPWLSARELPTTYDAVTLLGNVLAFLPAGTADDLAERVAAVLRPGGLLVVGTTSATGRVTIDQLDRASEDAGLRLVHRFADWHLSPYRESPWSVSVYQEPNGALHFEGPDGIFVLAE</sequence>
<dbReference type="Proteomes" id="UP000222106">
    <property type="component" value="Unassembled WGS sequence"/>
</dbReference>